<feature type="region of interest" description="Disordered" evidence="1">
    <location>
        <begin position="259"/>
        <end position="301"/>
    </location>
</feature>
<name>A0A4D7QH59_9HYPH</name>
<evidence type="ECO:0000256" key="1">
    <source>
        <dbReference type="SAM" id="MobiDB-lite"/>
    </source>
</evidence>
<protein>
    <submittedName>
        <fullName evidence="3">Extensin family protein</fullName>
    </submittedName>
</protein>
<sequence>MMKRALIKTFRFSGKPMSIAFGMGTRGRKALKWLAFAAVGLSLAACGRYAYERREQWRSDLESRCMSSGAVQMTRYVQRGGAAINGPGGCGMDYPLRVAAQSQGLVAYNQPQTLACQMVPTVDRWIANVVQPAAQRWFGAGVVEVKAGSFNCRGIRGGSSNRMSEHAYGNALDVFAFVLSNGHTVVIRQHWRTDGPDSAFLREVFIRACDHFTTVLGPGYNALHYDHFHLDLARHDPQWTRRVCRPRPETVMMPQNAQPFSQFGSQFGGQQQQPFGQQQPGAYRQQAPSGNQGSFGLLAPR</sequence>
<reference evidence="3 4" key="1">
    <citation type="submission" date="2019-04" db="EMBL/GenBank/DDBJ databases">
        <title>Phreatobacter aquaticus sp. nov.</title>
        <authorList>
            <person name="Choi A."/>
            <person name="Baek K."/>
        </authorList>
    </citation>
    <scope>NUCLEOTIDE SEQUENCE [LARGE SCALE GENOMIC DNA]</scope>
    <source>
        <strain evidence="3 4">NMCR1094</strain>
    </source>
</reference>
<gene>
    <name evidence="3" type="ORF">E8L99_09885</name>
</gene>
<dbReference type="Pfam" id="PF06904">
    <property type="entry name" value="Extensin-like_C"/>
    <property type="match status" value="1"/>
</dbReference>
<keyword evidence="4" id="KW-1185">Reference proteome</keyword>
<dbReference type="AlphaFoldDB" id="A0A4D7QH59"/>
<proteinExistence type="predicted"/>
<organism evidence="3 4">
    <name type="scientific">Phreatobacter aquaticus</name>
    <dbReference type="NCBI Taxonomy" id="2570229"/>
    <lineage>
        <taxon>Bacteria</taxon>
        <taxon>Pseudomonadati</taxon>
        <taxon>Pseudomonadota</taxon>
        <taxon>Alphaproteobacteria</taxon>
        <taxon>Hyphomicrobiales</taxon>
        <taxon>Phreatobacteraceae</taxon>
        <taxon>Phreatobacter</taxon>
    </lineage>
</organism>
<dbReference type="OrthoDB" id="9809788at2"/>
<dbReference type="Proteomes" id="UP000298588">
    <property type="component" value="Chromosome"/>
</dbReference>
<evidence type="ECO:0000259" key="2">
    <source>
        <dbReference type="Pfam" id="PF06904"/>
    </source>
</evidence>
<dbReference type="InterPro" id="IPR009683">
    <property type="entry name" value="Extensin-like_C"/>
</dbReference>
<evidence type="ECO:0000313" key="3">
    <source>
        <dbReference type="EMBL" id="QCK86041.1"/>
    </source>
</evidence>
<accession>A0A4D7QH59</accession>
<dbReference type="KEGG" id="paqt:E8L99_09885"/>
<feature type="compositionally biased region" description="Low complexity" evidence="1">
    <location>
        <begin position="259"/>
        <end position="281"/>
    </location>
</feature>
<feature type="domain" description="Extensin-like C-terminal" evidence="2">
    <location>
        <begin position="65"/>
        <end position="245"/>
    </location>
</feature>
<evidence type="ECO:0000313" key="4">
    <source>
        <dbReference type="Proteomes" id="UP000298588"/>
    </source>
</evidence>
<dbReference type="EMBL" id="CP039865">
    <property type="protein sequence ID" value="QCK86041.1"/>
    <property type="molecule type" value="Genomic_DNA"/>
</dbReference>